<gene>
    <name evidence="1" type="ORF">CTheo_6385</name>
</gene>
<dbReference type="Proteomes" id="UP000383932">
    <property type="component" value="Unassembled WGS sequence"/>
</dbReference>
<name>A0A5N5QFT7_9AGAM</name>
<dbReference type="AlphaFoldDB" id="A0A5N5QFT7"/>
<dbReference type="OrthoDB" id="3151578at2759"/>
<proteinExistence type="predicted"/>
<evidence type="ECO:0000313" key="1">
    <source>
        <dbReference type="EMBL" id="KAB5590167.1"/>
    </source>
</evidence>
<comment type="caution">
    <text evidence="1">The sequence shown here is derived from an EMBL/GenBank/DDBJ whole genome shotgun (WGS) entry which is preliminary data.</text>
</comment>
<evidence type="ECO:0000313" key="2">
    <source>
        <dbReference type="Proteomes" id="UP000383932"/>
    </source>
</evidence>
<accession>A0A5N5QFT7</accession>
<protein>
    <submittedName>
        <fullName evidence="1">Uncharacterized protein</fullName>
    </submittedName>
</protein>
<sequence>MAAPPPYHATQAALQAGHGDLATTIRQLSHMTIKLDKQLHAVSSALEREEKFDTSPTAPSKKWKDICDIYTRLMWTARDTATILSSHIRILVGSVIPGAAEPGGNKEDKIRSLQRFIDRPAPSLLTTEHAAQQIDRLKQQLGSFIEEYKVGLDAKIVATQEEIAEFKEADDKQKAEVKKAEEARSGLFGLLYPRPCFEHVNYEWDIKQLEVDIEKWKKFSNDLDGYVREICTGLDTIPHRVGSAFSALWIHEKENAKSLRRMIEESPDGNVHVCTKIYKYGIYLAY</sequence>
<organism evidence="1 2">
    <name type="scientific">Ceratobasidium theobromae</name>
    <dbReference type="NCBI Taxonomy" id="1582974"/>
    <lineage>
        <taxon>Eukaryota</taxon>
        <taxon>Fungi</taxon>
        <taxon>Dikarya</taxon>
        <taxon>Basidiomycota</taxon>
        <taxon>Agaricomycotina</taxon>
        <taxon>Agaricomycetes</taxon>
        <taxon>Cantharellales</taxon>
        <taxon>Ceratobasidiaceae</taxon>
        <taxon>Ceratobasidium</taxon>
    </lineage>
</organism>
<dbReference type="EMBL" id="SSOP01000191">
    <property type="protein sequence ID" value="KAB5590167.1"/>
    <property type="molecule type" value="Genomic_DNA"/>
</dbReference>
<keyword evidence="2" id="KW-1185">Reference proteome</keyword>
<reference evidence="1 2" key="1">
    <citation type="journal article" date="2019" name="Fungal Biol. Biotechnol.">
        <title>Draft genome sequence of fastidious pathogen Ceratobasidium theobromae, which causes vascular-streak dieback in Theobroma cacao.</title>
        <authorList>
            <person name="Ali S.S."/>
            <person name="Asman A."/>
            <person name="Shao J."/>
            <person name="Firmansyah A.P."/>
            <person name="Susilo A.W."/>
            <person name="Rosmana A."/>
            <person name="McMahon P."/>
            <person name="Junaid M."/>
            <person name="Guest D."/>
            <person name="Kheng T.Y."/>
            <person name="Meinhardt L.W."/>
            <person name="Bailey B.A."/>
        </authorList>
    </citation>
    <scope>NUCLEOTIDE SEQUENCE [LARGE SCALE GENOMIC DNA]</scope>
    <source>
        <strain evidence="1 2">CT2</strain>
    </source>
</reference>